<organism evidence="2 3">
    <name type="scientific">Undibacterium luofuense</name>
    <dbReference type="NCBI Taxonomy" id="2828733"/>
    <lineage>
        <taxon>Bacteria</taxon>
        <taxon>Pseudomonadati</taxon>
        <taxon>Pseudomonadota</taxon>
        <taxon>Betaproteobacteria</taxon>
        <taxon>Burkholderiales</taxon>
        <taxon>Oxalobacteraceae</taxon>
        <taxon>Undibacterium</taxon>
    </lineage>
</organism>
<sequence length="273" mass="31018">MFFLNCNVFMRFSVKNHANSVVLKIMIFCCFQAIFAKMACAVQTFCARDQRCEKPTLRTRTFYQRHQLDFQNTSPVSGNTGTEELPDNQALYQNDFYVVSPRKLWVMTMGTMGIYSVYWLYAQWFAHQKRTGEDIWSIPRAIFNVFFVHGLFRRVHDWAAERGDALTNHSNLAWAWVLLTVTMRVVDRVYGNQLAPLVDLLVNLLVTGLIAAILFAVQQTINRVSGDTDGASNAQFSFANWFWLFVGALIWYGAASLVFETGETGGSSGPAII</sequence>
<dbReference type="EMBL" id="JAGSPN010000001">
    <property type="protein sequence ID" value="MBR7780529.1"/>
    <property type="molecule type" value="Genomic_DNA"/>
</dbReference>
<evidence type="ECO:0000313" key="3">
    <source>
        <dbReference type="Proteomes" id="UP000680067"/>
    </source>
</evidence>
<gene>
    <name evidence="2" type="ORF">KDM89_00120</name>
</gene>
<protein>
    <recommendedName>
        <fullName evidence="4">DUF4234 domain-containing protein</fullName>
    </recommendedName>
</protein>
<dbReference type="AlphaFoldDB" id="A0A941DJ68"/>
<dbReference type="Proteomes" id="UP000680067">
    <property type="component" value="Unassembled WGS sequence"/>
</dbReference>
<keyword evidence="1" id="KW-1133">Transmembrane helix</keyword>
<keyword evidence="1" id="KW-0472">Membrane</keyword>
<evidence type="ECO:0000256" key="1">
    <source>
        <dbReference type="SAM" id="Phobius"/>
    </source>
</evidence>
<accession>A0A941DJ68</accession>
<name>A0A941DJ68_9BURK</name>
<feature type="transmembrane region" description="Helical" evidence="1">
    <location>
        <begin position="241"/>
        <end position="259"/>
    </location>
</feature>
<reference evidence="2" key="1">
    <citation type="submission" date="2021-04" db="EMBL/GenBank/DDBJ databases">
        <title>novel species isolated from subtropical streams in China.</title>
        <authorList>
            <person name="Lu H."/>
        </authorList>
    </citation>
    <scope>NUCLEOTIDE SEQUENCE</scope>
    <source>
        <strain evidence="2">LFS511W</strain>
    </source>
</reference>
<keyword evidence="1" id="KW-0812">Transmembrane</keyword>
<evidence type="ECO:0000313" key="2">
    <source>
        <dbReference type="EMBL" id="MBR7780529.1"/>
    </source>
</evidence>
<comment type="caution">
    <text evidence="2">The sequence shown here is derived from an EMBL/GenBank/DDBJ whole genome shotgun (WGS) entry which is preliminary data.</text>
</comment>
<feature type="transmembrane region" description="Helical" evidence="1">
    <location>
        <begin position="197"/>
        <end position="221"/>
    </location>
</feature>
<evidence type="ECO:0008006" key="4">
    <source>
        <dbReference type="Google" id="ProtNLM"/>
    </source>
</evidence>
<feature type="transmembrane region" description="Helical" evidence="1">
    <location>
        <begin position="104"/>
        <end position="122"/>
    </location>
</feature>
<keyword evidence="3" id="KW-1185">Reference proteome</keyword>
<proteinExistence type="predicted"/>
<feature type="transmembrane region" description="Helical" evidence="1">
    <location>
        <begin position="21"/>
        <end position="45"/>
    </location>
</feature>